<organism evidence="1 2">
    <name type="scientific">Panicum virgatum</name>
    <name type="common">Blackwell switchgrass</name>
    <dbReference type="NCBI Taxonomy" id="38727"/>
    <lineage>
        <taxon>Eukaryota</taxon>
        <taxon>Viridiplantae</taxon>
        <taxon>Streptophyta</taxon>
        <taxon>Embryophyta</taxon>
        <taxon>Tracheophyta</taxon>
        <taxon>Spermatophyta</taxon>
        <taxon>Magnoliopsida</taxon>
        <taxon>Liliopsida</taxon>
        <taxon>Poales</taxon>
        <taxon>Poaceae</taxon>
        <taxon>PACMAD clade</taxon>
        <taxon>Panicoideae</taxon>
        <taxon>Panicodae</taxon>
        <taxon>Paniceae</taxon>
        <taxon>Panicinae</taxon>
        <taxon>Panicum</taxon>
        <taxon>Panicum sect. Hiantes</taxon>
    </lineage>
</organism>
<evidence type="ECO:0000313" key="2">
    <source>
        <dbReference type="Proteomes" id="UP000823388"/>
    </source>
</evidence>
<accession>A0A8T0PP64</accession>
<name>A0A8T0PP64_PANVG</name>
<sequence>MESNSDTVSSQKGKKEMSASHDCGFHKLMHAQHWGRAFSVQHSRKEDICNIQIILMHTWLNFEENDSGKAS</sequence>
<keyword evidence="2" id="KW-1185">Reference proteome</keyword>
<dbReference type="AlphaFoldDB" id="A0A8T0PP64"/>
<evidence type="ECO:0000313" key="1">
    <source>
        <dbReference type="EMBL" id="KAG2562389.1"/>
    </source>
</evidence>
<comment type="caution">
    <text evidence="1">The sequence shown here is derived from an EMBL/GenBank/DDBJ whole genome shotgun (WGS) entry which is preliminary data.</text>
</comment>
<gene>
    <name evidence="1" type="ORF">PVAP13_8KG283700</name>
</gene>
<protein>
    <submittedName>
        <fullName evidence="1">Uncharacterized protein</fullName>
    </submittedName>
</protein>
<dbReference type="Proteomes" id="UP000823388">
    <property type="component" value="Chromosome 8K"/>
</dbReference>
<reference evidence="1" key="1">
    <citation type="submission" date="2020-05" db="EMBL/GenBank/DDBJ databases">
        <title>WGS assembly of Panicum virgatum.</title>
        <authorList>
            <person name="Lovell J.T."/>
            <person name="Jenkins J."/>
            <person name="Shu S."/>
            <person name="Juenger T.E."/>
            <person name="Schmutz J."/>
        </authorList>
    </citation>
    <scope>NUCLEOTIDE SEQUENCE</scope>
    <source>
        <strain evidence="1">AP13</strain>
    </source>
</reference>
<proteinExistence type="predicted"/>
<dbReference type="EMBL" id="CM029051">
    <property type="protein sequence ID" value="KAG2562389.1"/>
    <property type="molecule type" value="Genomic_DNA"/>
</dbReference>